<protein>
    <submittedName>
        <fullName evidence="1">Uncharacterized protein</fullName>
    </submittedName>
</protein>
<proteinExistence type="predicted"/>
<keyword evidence="2" id="KW-1185">Reference proteome</keyword>
<evidence type="ECO:0000313" key="2">
    <source>
        <dbReference type="Proteomes" id="UP000011668"/>
    </source>
</evidence>
<sequence>MGRILRSLELKTLRDYEERKSPAFQSIASWGATTQHVVLSIAARISIELATIFAVGHSTRKIKFSIQIVPGNESRTRLSSNIHEQLGFISIDLSHNLMHGDKRHISLIIELTKGANPIGTKIYRLAGAPLFGHPLLPLHPR</sequence>
<reference evidence="1 2" key="1">
    <citation type="journal article" date="2013" name="Nat. Commun.">
        <title>The evolution and pathogenic mechanisms of the rice sheath blight pathogen.</title>
        <authorList>
            <person name="Zheng A."/>
            <person name="Lin R."/>
            <person name="Xu L."/>
            <person name="Qin P."/>
            <person name="Tang C."/>
            <person name="Ai P."/>
            <person name="Zhang D."/>
            <person name="Liu Y."/>
            <person name="Sun Z."/>
            <person name="Feng H."/>
            <person name="Wang Y."/>
            <person name="Chen Y."/>
            <person name="Liang X."/>
            <person name="Fu R."/>
            <person name="Li Q."/>
            <person name="Zhang J."/>
            <person name="Yu X."/>
            <person name="Xie Z."/>
            <person name="Ding L."/>
            <person name="Guan P."/>
            <person name="Tang J."/>
            <person name="Liang Y."/>
            <person name="Wang S."/>
            <person name="Deng Q."/>
            <person name="Li S."/>
            <person name="Zhu J."/>
            <person name="Wang L."/>
            <person name="Liu H."/>
            <person name="Li P."/>
        </authorList>
    </citation>
    <scope>NUCLEOTIDE SEQUENCE [LARGE SCALE GENOMIC DNA]</scope>
    <source>
        <strain evidence="2">AG-1 IA</strain>
    </source>
</reference>
<accession>L8WTN9</accession>
<name>L8WTN9_THACA</name>
<dbReference type="Proteomes" id="UP000011668">
    <property type="component" value="Unassembled WGS sequence"/>
</dbReference>
<gene>
    <name evidence="1" type="ORF">AG1IA_05841</name>
</gene>
<dbReference type="AlphaFoldDB" id="L8WTN9"/>
<organism evidence="1 2">
    <name type="scientific">Thanatephorus cucumeris (strain AG1-IA)</name>
    <name type="common">Rice sheath blight fungus</name>
    <name type="synonym">Rhizoctonia solani</name>
    <dbReference type="NCBI Taxonomy" id="983506"/>
    <lineage>
        <taxon>Eukaryota</taxon>
        <taxon>Fungi</taxon>
        <taxon>Dikarya</taxon>
        <taxon>Basidiomycota</taxon>
        <taxon>Agaricomycotina</taxon>
        <taxon>Agaricomycetes</taxon>
        <taxon>Cantharellales</taxon>
        <taxon>Ceratobasidiaceae</taxon>
        <taxon>Rhizoctonia</taxon>
        <taxon>Rhizoctonia solani AG-1</taxon>
    </lineage>
</organism>
<dbReference type="EMBL" id="AFRT01001510">
    <property type="protein sequence ID" value="ELU40133.1"/>
    <property type="molecule type" value="Genomic_DNA"/>
</dbReference>
<dbReference type="HOGENOM" id="CLU_1826602_0_0_1"/>
<evidence type="ECO:0000313" key="1">
    <source>
        <dbReference type="EMBL" id="ELU40133.1"/>
    </source>
</evidence>
<comment type="caution">
    <text evidence="1">The sequence shown here is derived from an EMBL/GenBank/DDBJ whole genome shotgun (WGS) entry which is preliminary data.</text>
</comment>